<feature type="binding site" evidence="18">
    <location>
        <position position="24"/>
    </location>
    <ligand>
        <name>a divalent metal cation</name>
        <dbReference type="ChEBI" id="CHEBI:60240"/>
    </ligand>
</feature>
<keyword evidence="4" id="KW-0444">Lipid biosynthesis</keyword>
<evidence type="ECO:0000256" key="4">
    <source>
        <dbReference type="ARBA" id="ARBA00022516"/>
    </source>
</evidence>
<evidence type="ECO:0000256" key="19">
    <source>
        <dbReference type="SAM" id="Phobius"/>
    </source>
</evidence>
<evidence type="ECO:0000256" key="12">
    <source>
        <dbReference type="ARBA" id="ARBA00023136"/>
    </source>
</evidence>
<dbReference type="PROSITE" id="PS01069">
    <property type="entry name" value="DAGK_PROKAR"/>
    <property type="match status" value="1"/>
</dbReference>
<feature type="binding site" evidence="17">
    <location>
        <position position="12"/>
    </location>
    <ligand>
        <name>ATP</name>
        <dbReference type="ChEBI" id="CHEBI:30616"/>
    </ligand>
</feature>
<dbReference type="GO" id="GO:0005524">
    <property type="term" value="F:ATP binding"/>
    <property type="evidence" value="ECO:0007669"/>
    <property type="project" value="UniProtKB-KW"/>
</dbReference>
<dbReference type="InterPro" id="IPR036945">
    <property type="entry name" value="DAGK_sf"/>
</dbReference>
<evidence type="ECO:0000256" key="10">
    <source>
        <dbReference type="ARBA" id="ARBA00022989"/>
    </source>
</evidence>
<dbReference type="InterPro" id="IPR033717">
    <property type="entry name" value="UDPK"/>
</dbReference>
<keyword evidence="18" id="KW-0479">Metal-binding</keyword>
<feature type="binding site" evidence="16">
    <location>
        <position position="65"/>
    </location>
    <ligand>
        <name>substrate</name>
    </ligand>
</feature>
<feature type="transmembrane region" description="Helical" evidence="19">
    <location>
        <begin position="27"/>
        <end position="45"/>
    </location>
</feature>
<name>A0A9X3LDY3_9BACL</name>
<keyword evidence="8 20" id="KW-0418">Kinase</keyword>
<evidence type="ECO:0000256" key="2">
    <source>
        <dbReference type="ARBA" id="ARBA00005967"/>
    </source>
</evidence>
<feature type="binding site" evidence="17">
    <location>
        <position position="24"/>
    </location>
    <ligand>
        <name>ATP</name>
        <dbReference type="ChEBI" id="CHEBI:30616"/>
    </ligand>
</feature>
<dbReference type="GO" id="GO:0008654">
    <property type="term" value="P:phospholipid biosynthetic process"/>
    <property type="evidence" value="ECO:0007669"/>
    <property type="project" value="UniProtKB-KW"/>
</dbReference>
<dbReference type="InterPro" id="IPR000829">
    <property type="entry name" value="DAGK"/>
</dbReference>
<keyword evidence="13" id="KW-0594">Phospholipid biosynthesis</keyword>
<keyword evidence="11" id="KW-0443">Lipid metabolism</keyword>
<keyword evidence="9 17" id="KW-0067">ATP-binding</keyword>
<comment type="caution">
    <text evidence="20">The sequence shown here is derived from an EMBL/GenBank/DDBJ whole genome shotgun (WGS) entry which is preliminary data.</text>
</comment>
<evidence type="ECO:0000256" key="5">
    <source>
        <dbReference type="ARBA" id="ARBA00022679"/>
    </source>
</evidence>
<keyword evidence="12 19" id="KW-0472">Membrane</keyword>
<feature type="transmembrane region" description="Helical" evidence="19">
    <location>
        <begin position="92"/>
        <end position="113"/>
    </location>
</feature>
<organism evidence="20 21">
    <name type="scientific">Paenisporosarcina quisquiliarum</name>
    <dbReference type="NCBI Taxonomy" id="365346"/>
    <lineage>
        <taxon>Bacteria</taxon>
        <taxon>Bacillati</taxon>
        <taxon>Bacillota</taxon>
        <taxon>Bacilli</taxon>
        <taxon>Bacillales</taxon>
        <taxon>Caryophanaceae</taxon>
        <taxon>Paenisporosarcina</taxon>
    </lineage>
</organism>
<keyword evidence="3" id="KW-1003">Cell membrane</keyword>
<dbReference type="GO" id="GO:0005886">
    <property type="term" value="C:plasma membrane"/>
    <property type="evidence" value="ECO:0007669"/>
    <property type="project" value="UniProtKB-SubCell"/>
</dbReference>
<feature type="binding site" evidence="17">
    <location>
        <begin position="90"/>
        <end position="91"/>
    </location>
    <ligand>
        <name>ATP</name>
        <dbReference type="ChEBI" id="CHEBI:30616"/>
    </ligand>
</feature>
<reference evidence="20" key="1">
    <citation type="submission" date="2022-05" db="EMBL/GenBank/DDBJ databases">
        <authorList>
            <person name="Colautti A."/>
            <person name="Iacumin L."/>
        </authorList>
    </citation>
    <scope>NUCLEOTIDE SEQUENCE</scope>
    <source>
        <strain evidence="20">SK 55</strain>
    </source>
</reference>
<evidence type="ECO:0000256" key="7">
    <source>
        <dbReference type="ARBA" id="ARBA00022741"/>
    </source>
</evidence>
<dbReference type="GO" id="GO:0046872">
    <property type="term" value="F:metal ion binding"/>
    <property type="evidence" value="ECO:0007669"/>
    <property type="project" value="UniProtKB-KW"/>
</dbReference>
<feature type="active site" description="Proton acceptor" evidence="15">
    <location>
        <position position="65"/>
    </location>
</feature>
<keyword evidence="21" id="KW-1185">Reference proteome</keyword>
<dbReference type="PANTHER" id="PTHR34299:SF1">
    <property type="entry name" value="DIACYLGLYCEROL KINASE"/>
    <property type="match status" value="1"/>
</dbReference>
<keyword evidence="18" id="KW-0460">Magnesium</keyword>
<evidence type="ECO:0000256" key="6">
    <source>
        <dbReference type="ARBA" id="ARBA00022692"/>
    </source>
</evidence>
<dbReference type="Proteomes" id="UP001152173">
    <property type="component" value="Unassembled WGS sequence"/>
</dbReference>
<evidence type="ECO:0000313" key="21">
    <source>
        <dbReference type="Proteomes" id="UP001152173"/>
    </source>
</evidence>
<dbReference type="AlphaFoldDB" id="A0A9X3LDY3"/>
<comment type="subcellular location">
    <subcellularLocation>
        <location evidence="1">Cell membrane</location>
        <topology evidence="1">Multi-pass membrane protein</topology>
    </subcellularLocation>
</comment>
<dbReference type="PANTHER" id="PTHR34299">
    <property type="entry name" value="DIACYLGLYCEROL KINASE"/>
    <property type="match status" value="1"/>
</dbReference>
<keyword evidence="10 19" id="KW-1133">Transmembrane helix</keyword>
<comment type="similarity">
    <text evidence="2">Belongs to the bacterial diacylglycerol kinase family.</text>
</comment>
<keyword evidence="7 17" id="KW-0547">Nucleotide-binding</keyword>
<evidence type="ECO:0000256" key="1">
    <source>
        <dbReference type="ARBA" id="ARBA00004651"/>
    </source>
</evidence>
<evidence type="ECO:0000256" key="18">
    <source>
        <dbReference type="PIRSR" id="PIRSR600829-4"/>
    </source>
</evidence>
<dbReference type="EMBL" id="JAMKBJ010000002">
    <property type="protein sequence ID" value="MCZ8536067.1"/>
    <property type="molecule type" value="Genomic_DNA"/>
</dbReference>
<accession>A0A9X3LDY3</accession>
<dbReference type="Gene3D" id="1.10.287.3610">
    <property type="match status" value="1"/>
</dbReference>
<evidence type="ECO:0000256" key="3">
    <source>
        <dbReference type="ARBA" id="ARBA00022475"/>
    </source>
</evidence>
<dbReference type="RefSeq" id="WP_269925179.1">
    <property type="nucleotide sequence ID" value="NZ_JAMKBJ010000002.1"/>
</dbReference>
<sequence>MKNNNFISSFKYAFAGLISASKRERNFRFHLIAAIVVILTGIFSHLSTIEWIILILCISGMLSLELVNSALERVVDLASPDIHVLAKLAKDMSAGAVLVFACASAIIGILIFLPKWMEIIN</sequence>
<evidence type="ECO:0000256" key="14">
    <source>
        <dbReference type="ARBA" id="ARBA00023264"/>
    </source>
</evidence>
<proteinExistence type="inferred from homology"/>
<dbReference type="Pfam" id="PF01219">
    <property type="entry name" value="DAGK_prokar"/>
    <property type="match status" value="1"/>
</dbReference>
<evidence type="ECO:0000256" key="9">
    <source>
        <dbReference type="ARBA" id="ARBA00022840"/>
    </source>
</evidence>
<protein>
    <submittedName>
        <fullName evidence="20">Diacylglycerol kinase family protein</fullName>
    </submittedName>
</protein>
<evidence type="ECO:0000256" key="17">
    <source>
        <dbReference type="PIRSR" id="PIRSR600829-3"/>
    </source>
</evidence>
<evidence type="ECO:0000256" key="8">
    <source>
        <dbReference type="ARBA" id="ARBA00022777"/>
    </source>
</evidence>
<dbReference type="CDD" id="cd14265">
    <property type="entry name" value="UDPK_IM_like"/>
    <property type="match status" value="1"/>
</dbReference>
<feature type="binding site" evidence="18">
    <location>
        <position position="72"/>
    </location>
    <ligand>
        <name>a divalent metal cation</name>
        <dbReference type="ChEBI" id="CHEBI:60240"/>
    </ligand>
</feature>
<keyword evidence="5" id="KW-0808">Transferase</keyword>
<comment type="cofactor">
    <cofactor evidence="18">
        <name>Mg(2+)</name>
        <dbReference type="ChEBI" id="CHEBI:18420"/>
    </cofactor>
    <text evidence="18">Mn(2+), Zn(2+), Cd(2+) and Co(2+) support activity to lesser extents.</text>
</comment>
<evidence type="ECO:0000256" key="16">
    <source>
        <dbReference type="PIRSR" id="PIRSR600829-2"/>
    </source>
</evidence>
<evidence type="ECO:0000313" key="20">
    <source>
        <dbReference type="EMBL" id="MCZ8536067.1"/>
    </source>
</evidence>
<evidence type="ECO:0000256" key="11">
    <source>
        <dbReference type="ARBA" id="ARBA00023098"/>
    </source>
</evidence>
<gene>
    <name evidence="20" type="ORF">M9R32_02525</name>
</gene>
<keyword evidence="6 19" id="KW-0812">Transmembrane</keyword>
<evidence type="ECO:0000256" key="15">
    <source>
        <dbReference type="PIRSR" id="PIRSR600829-1"/>
    </source>
</evidence>
<dbReference type="GO" id="GO:0016301">
    <property type="term" value="F:kinase activity"/>
    <property type="evidence" value="ECO:0007669"/>
    <property type="project" value="UniProtKB-KW"/>
</dbReference>
<keyword evidence="14" id="KW-1208">Phospholipid metabolism</keyword>
<evidence type="ECO:0000256" key="13">
    <source>
        <dbReference type="ARBA" id="ARBA00023209"/>
    </source>
</evidence>
<feature type="binding site" evidence="17">
    <location>
        <position position="72"/>
    </location>
    <ligand>
        <name>ATP</name>
        <dbReference type="ChEBI" id="CHEBI:30616"/>
    </ligand>
</feature>